<evidence type="ECO:0000313" key="2">
    <source>
        <dbReference type="Proteomes" id="UP000032274"/>
    </source>
</evidence>
<dbReference type="EMBL" id="JXIG01000179">
    <property type="protein sequence ID" value="KIU01597.1"/>
    <property type="molecule type" value="Genomic_DNA"/>
</dbReference>
<name>A0AA40JQM5_STAAU</name>
<gene>
    <name evidence="1" type="ORF">QU38_00815</name>
</gene>
<organism evidence="1 2">
    <name type="scientific">Staphylococcus aureus</name>
    <dbReference type="NCBI Taxonomy" id="1280"/>
    <lineage>
        <taxon>Bacteria</taxon>
        <taxon>Bacillati</taxon>
        <taxon>Bacillota</taxon>
        <taxon>Bacilli</taxon>
        <taxon>Bacillales</taxon>
        <taxon>Staphylococcaceae</taxon>
        <taxon>Staphylococcus</taxon>
    </lineage>
</organism>
<feature type="non-terminal residue" evidence="1">
    <location>
        <position position="1"/>
    </location>
</feature>
<feature type="non-terminal residue" evidence="1">
    <location>
        <position position="135"/>
    </location>
</feature>
<comment type="caution">
    <text evidence="1">The sequence shown here is derived from an EMBL/GenBank/DDBJ whole genome shotgun (WGS) entry which is preliminary data.</text>
</comment>
<dbReference type="AlphaFoldDB" id="A0AA40JQM5"/>
<protein>
    <submittedName>
        <fullName evidence="1">Uncharacterized protein</fullName>
    </submittedName>
</protein>
<evidence type="ECO:0000313" key="1">
    <source>
        <dbReference type="EMBL" id="KIU01597.1"/>
    </source>
</evidence>
<dbReference type="Proteomes" id="UP000032274">
    <property type="component" value="Unassembled WGS sequence"/>
</dbReference>
<sequence>AERGHQPVGDIARVGQVVIVRLGQHAAQRRDARAHHVHRTRGGGNRLQRFLHRTRQPAQLAQLLLVRDQLRRGRRAAMDEQVRDLLELAGLGEIENVIAAIMQVVAGTADGAQRGVAGGDARKRDRLLRLEGRNV</sequence>
<reference evidence="1 2" key="1">
    <citation type="submission" date="2015-01" db="EMBL/GenBank/DDBJ databases">
        <title>Characterization of Swiss Staphylococcus aureus strains involved in food poisoning.</title>
        <authorList>
            <person name="Crovadore J."/>
            <person name="Chablais R."/>
            <person name="Tonacini J."/>
            <person name="Schnyder B."/>
            <person name="Lefort F."/>
        </authorList>
    </citation>
    <scope>NUCLEOTIDE SEQUENCE [LARGE SCALE GENOMIC DNA]</scope>
    <source>
        <strain evidence="1 2">SA-120</strain>
    </source>
</reference>
<accession>A0AA40JQM5</accession>
<proteinExistence type="predicted"/>